<evidence type="ECO:0000313" key="4">
    <source>
        <dbReference type="Proteomes" id="UP000255425"/>
    </source>
</evidence>
<dbReference type="RefSeq" id="WP_115312524.1">
    <property type="nucleotide sequence ID" value="NZ_CP066042.1"/>
</dbReference>
<feature type="region of interest" description="Disordered" evidence="1">
    <location>
        <begin position="25"/>
        <end position="58"/>
    </location>
</feature>
<name>A0A380GWU9_9STAP</name>
<dbReference type="GeneID" id="63935249"/>
<organism evidence="3 4">
    <name type="scientific">Staphylococcus saccharolyticus</name>
    <dbReference type="NCBI Taxonomy" id="33028"/>
    <lineage>
        <taxon>Bacteria</taxon>
        <taxon>Bacillati</taxon>
        <taxon>Bacillota</taxon>
        <taxon>Bacilli</taxon>
        <taxon>Bacillales</taxon>
        <taxon>Staphylococcaceae</taxon>
        <taxon>Staphylococcus</taxon>
    </lineage>
</organism>
<evidence type="ECO:0000256" key="1">
    <source>
        <dbReference type="SAM" id="MobiDB-lite"/>
    </source>
</evidence>
<keyword evidence="3" id="KW-0449">Lipoprotein</keyword>
<feature type="chain" id="PRO_5039365102" evidence="2">
    <location>
        <begin position="18"/>
        <end position="111"/>
    </location>
</feature>
<dbReference type="PROSITE" id="PS51257">
    <property type="entry name" value="PROKAR_LIPOPROTEIN"/>
    <property type="match status" value="1"/>
</dbReference>
<proteinExistence type="predicted"/>
<evidence type="ECO:0000256" key="2">
    <source>
        <dbReference type="SAM" id="SignalP"/>
    </source>
</evidence>
<keyword evidence="4" id="KW-1185">Reference proteome</keyword>
<dbReference type="Proteomes" id="UP000255425">
    <property type="component" value="Unassembled WGS sequence"/>
</dbReference>
<sequence>MKRILFLCCFVLMFAVACDFKATTDNQTQHEEKSRKDKGKQAKSSKETQTNLEQEAKVGDLPDKTKIALAFLGDDSEEYLLTKKEIFAGKYHLKSPFNRDANVQNITIREY</sequence>
<reference evidence="3 4" key="1">
    <citation type="submission" date="2018-06" db="EMBL/GenBank/DDBJ databases">
        <authorList>
            <consortium name="Pathogen Informatics"/>
            <person name="Doyle S."/>
        </authorList>
    </citation>
    <scope>NUCLEOTIDE SEQUENCE [LARGE SCALE GENOMIC DNA]</scope>
    <source>
        <strain evidence="3 4">NCTC11807</strain>
    </source>
</reference>
<accession>A0A380GWU9</accession>
<evidence type="ECO:0000313" key="3">
    <source>
        <dbReference type="EMBL" id="SUM67551.1"/>
    </source>
</evidence>
<feature type="signal peptide" evidence="2">
    <location>
        <begin position="1"/>
        <end position="17"/>
    </location>
</feature>
<dbReference type="EMBL" id="UHDZ01000001">
    <property type="protein sequence ID" value="SUM67551.1"/>
    <property type="molecule type" value="Genomic_DNA"/>
</dbReference>
<keyword evidence="2" id="KW-0732">Signal</keyword>
<gene>
    <name evidence="3" type="ORF">NCTC11807_00215</name>
</gene>
<dbReference type="AlphaFoldDB" id="A0A380GWU9"/>
<protein>
    <submittedName>
        <fullName evidence="3">Lipoprotein</fullName>
    </submittedName>
</protein>